<organism evidence="2 3">
    <name type="scientific">Pleurodeles waltl</name>
    <name type="common">Iberian ribbed newt</name>
    <dbReference type="NCBI Taxonomy" id="8319"/>
    <lineage>
        <taxon>Eukaryota</taxon>
        <taxon>Metazoa</taxon>
        <taxon>Chordata</taxon>
        <taxon>Craniata</taxon>
        <taxon>Vertebrata</taxon>
        <taxon>Euteleostomi</taxon>
        <taxon>Amphibia</taxon>
        <taxon>Batrachia</taxon>
        <taxon>Caudata</taxon>
        <taxon>Salamandroidea</taxon>
        <taxon>Salamandridae</taxon>
        <taxon>Pleurodelinae</taxon>
        <taxon>Pleurodeles</taxon>
    </lineage>
</organism>
<feature type="compositionally biased region" description="Basic and acidic residues" evidence="1">
    <location>
        <begin position="8"/>
        <end position="21"/>
    </location>
</feature>
<proteinExistence type="predicted"/>
<evidence type="ECO:0000256" key="1">
    <source>
        <dbReference type="SAM" id="MobiDB-lite"/>
    </source>
</evidence>
<protein>
    <submittedName>
        <fullName evidence="2">Uncharacterized protein</fullName>
    </submittedName>
</protein>
<dbReference type="AlphaFoldDB" id="A0AAV7W8P1"/>
<feature type="region of interest" description="Disordered" evidence="1">
    <location>
        <begin position="1"/>
        <end position="55"/>
    </location>
</feature>
<evidence type="ECO:0000313" key="3">
    <source>
        <dbReference type="Proteomes" id="UP001066276"/>
    </source>
</evidence>
<feature type="compositionally biased region" description="Basic and acidic residues" evidence="1">
    <location>
        <begin position="153"/>
        <end position="162"/>
    </location>
</feature>
<reference evidence="2" key="1">
    <citation type="journal article" date="2022" name="bioRxiv">
        <title>Sequencing and chromosome-scale assembly of the giantPleurodeles waltlgenome.</title>
        <authorList>
            <person name="Brown T."/>
            <person name="Elewa A."/>
            <person name="Iarovenko S."/>
            <person name="Subramanian E."/>
            <person name="Araus A.J."/>
            <person name="Petzold A."/>
            <person name="Susuki M."/>
            <person name="Suzuki K.-i.T."/>
            <person name="Hayashi T."/>
            <person name="Toyoda A."/>
            <person name="Oliveira C."/>
            <person name="Osipova E."/>
            <person name="Leigh N.D."/>
            <person name="Simon A."/>
            <person name="Yun M.H."/>
        </authorList>
    </citation>
    <scope>NUCLEOTIDE SEQUENCE</scope>
    <source>
        <strain evidence="2">20211129_DDA</strain>
        <tissue evidence="2">Liver</tissue>
    </source>
</reference>
<gene>
    <name evidence="2" type="ORF">NDU88_005658</name>
</gene>
<feature type="region of interest" description="Disordered" evidence="1">
    <location>
        <begin position="118"/>
        <end position="162"/>
    </location>
</feature>
<dbReference type="EMBL" id="JANPWB010000002">
    <property type="protein sequence ID" value="KAJ1210292.1"/>
    <property type="molecule type" value="Genomic_DNA"/>
</dbReference>
<keyword evidence="3" id="KW-1185">Reference proteome</keyword>
<evidence type="ECO:0000313" key="2">
    <source>
        <dbReference type="EMBL" id="KAJ1210292.1"/>
    </source>
</evidence>
<dbReference type="Proteomes" id="UP001066276">
    <property type="component" value="Chromosome 1_2"/>
</dbReference>
<accession>A0AAV7W8P1</accession>
<comment type="caution">
    <text evidence="2">The sequence shown here is derived from an EMBL/GenBank/DDBJ whole genome shotgun (WGS) entry which is preliminary data.</text>
</comment>
<feature type="compositionally biased region" description="Basic and acidic residues" evidence="1">
    <location>
        <begin position="39"/>
        <end position="50"/>
    </location>
</feature>
<name>A0AAV7W8P1_PLEWA</name>
<sequence>MGTLGGRSQDRDRDGRLERALHPGPAVNILQGAPGATGARERPPEDRRNSVEPGVIEVGATDLLAPPCPGAGARGIRHIGASRVAKGARSFRARVVGPPGRSDASGFFTPEEYRKIRRAGIGQSPPPGAPSGWRRRGSGRRECLRAPGGVENKQNRDVSRPP</sequence>